<keyword evidence="2" id="KW-1185">Reference proteome</keyword>
<evidence type="ECO:0000313" key="2">
    <source>
        <dbReference type="Proteomes" id="UP001178461"/>
    </source>
</evidence>
<name>A0AA35QQ12_9SAUR</name>
<proteinExistence type="predicted"/>
<protein>
    <submittedName>
        <fullName evidence="1">Uncharacterized protein</fullName>
    </submittedName>
</protein>
<sequence>MTCSAATAPSGCQSLNDLRCCHGLFWLSKPRRPALLPLPLLAVKASMTCSDNTAPSRCQSFDDLRCCRSPFWLSKPR</sequence>
<comment type="caution">
    <text evidence="1">The sequence shown here is derived from an EMBL/GenBank/DDBJ whole genome shotgun (WGS) entry which is preliminary data.</text>
</comment>
<organism evidence="1 2">
    <name type="scientific">Podarcis lilfordi</name>
    <name type="common">Lilford's wall lizard</name>
    <dbReference type="NCBI Taxonomy" id="74358"/>
    <lineage>
        <taxon>Eukaryota</taxon>
        <taxon>Metazoa</taxon>
        <taxon>Chordata</taxon>
        <taxon>Craniata</taxon>
        <taxon>Vertebrata</taxon>
        <taxon>Euteleostomi</taxon>
        <taxon>Lepidosauria</taxon>
        <taxon>Squamata</taxon>
        <taxon>Bifurcata</taxon>
        <taxon>Unidentata</taxon>
        <taxon>Episquamata</taxon>
        <taxon>Laterata</taxon>
        <taxon>Lacertibaenia</taxon>
        <taxon>Lacertidae</taxon>
        <taxon>Podarcis</taxon>
    </lineage>
</organism>
<accession>A0AA35QQ12</accession>
<reference evidence="1" key="1">
    <citation type="submission" date="2022-12" db="EMBL/GenBank/DDBJ databases">
        <authorList>
            <person name="Alioto T."/>
            <person name="Alioto T."/>
            <person name="Gomez Garrido J."/>
        </authorList>
    </citation>
    <scope>NUCLEOTIDE SEQUENCE</scope>
</reference>
<dbReference type="Proteomes" id="UP001178461">
    <property type="component" value="Unassembled WGS sequence"/>
</dbReference>
<evidence type="ECO:0000313" key="1">
    <source>
        <dbReference type="EMBL" id="CAI7935005.1"/>
    </source>
</evidence>
<dbReference type="EMBL" id="CANTUW010000028">
    <property type="protein sequence ID" value="CAI7935005.1"/>
    <property type="molecule type" value="Genomic_DNA"/>
</dbReference>
<gene>
    <name evidence="1" type="ORF">PODLI_1B005120</name>
</gene>
<dbReference type="AlphaFoldDB" id="A0AA35QQ12"/>